<keyword evidence="2" id="KW-0812">Transmembrane</keyword>
<evidence type="ECO:0000313" key="3">
    <source>
        <dbReference type="EMBL" id="MBB5374035.1"/>
    </source>
</evidence>
<name>A0A840VLL8_9PROT</name>
<organism evidence="3 4">
    <name type="scientific">Acidocella aromatica</name>
    <dbReference type="NCBI Taxonomy" id="1303579"/>
    <lineage>
        <taxon>Bacteria</taxon>
        <taxon>Pseudomonadati</taxon>
        <taxon>Pseudomonadota</taxon>
        <taxon>Alphaproteobacteria</taxon>
        <taxon>Acetobacterales</taxon>
        <taxon>Acidocellaceae</taxon>
        <taxon>Acidocella</taxon>
    </lineage>
</organism>
<dbReference type="EMBL" id="JACHFJ010000011">
    <property type="protein sequence ID" value="MBB5374035.1"/>
    <property type="molecule type" value="Genomic_DNA"/>
</dbReference>
<dbReference type="Proteomes" id="UP000553706">
    <property type="component" value="Unassembled WGS sequence"/>
</dbReference>
<keyword evidence="2" id="KW-1133">Transmembrane helix</keyword>
<comment type="caution">
    <text evidence="3">The sequence shown here is derived from an EMBL/GenBank/DDBJ whole genome shotgun (WGS) entry which is preliminary data.</text>
</comment>
<evidence type="ECO:0000313" key="4">
    <source>
        <dbReference type="Proteomes" id="UP000553706"/>
    </source>
</evidence>
<keyword evidence="4" id="KW-1185">Reference proteome</keyword>
<accession>A0A840VLL8</accession>
<feature type="compositionally biased region" description="Polar residues" evidence="1">
    <location>
        <begin position="1"/>
        <end position="16"/>
    </location>
</feature>
<evidence type="ECO:0000256" key="2">
    <source>
        <dbReference type="SAM" id="Phobius"/>
    </source>
</evidence>
<reference evidence="3 4" key="1">
    <citation type="submission" date="2020-08" db="EMBL/GenBank/DDBJ databases">
        <title>Genomic Encyclopedia of Type Strains, Phase IV (KMG-IV): sequencing the most valuable type-strain genomes for metagenomic binning, comparative biology and taxonomic classification.</title>
        <authorList>
            <person name="Goeker M."/>
        </authorList>
    </citation>
    <scope>NUCLEOTIDE SEQUENCE [LARGE SCALE GENOMIC DNA]</scope>
    <source>
        <strain evidence="3 4">DSM 27026</strain>
    </source>
</reference>
<dbReference type="RefSeq" id="WP_183267048.1">
    <property type="nucleotide sequence ID" value="NZ_JACHFJ010000011.1"/>
</dbReference>
<gene>
    <name evidence="3" type="ORF">HNP71_002302</name>
</gene>
<feature type="transmembrane region" description="Helical" evidence="2">
    <location>
        <begin position="52"/>
        <end position="72"/>
    </location>
</feature>
<dbReference type="AlphaFoldDB" id="A0A840VLL8"/>
<proteinExistence type="predicted"/>
<feature type="region of interest" description="Disordered" evidence="1">
    <location>
        <begin position="1"/>
        <end position="23"/>
    </location>
</feature>
<sequence>MAQQLGDSRKTNNNGANHEFSAGAERMDVSPGLMKRCWLRFLAGPKVPPGPALVMILTLSLLLWAGLIWLVYRLFWL</sequence>
<protein>
    <submittedName>
        <fullName evidence="3">Uncharacterized protein</fullName>
    </submittedName>
</protein>
<keyword evidence="2" id="KW-0472">Membrane</keyword>
<evidence type="ECO:0000256" key="1">
    <source>
        <dbReference type="SAM" id="MobiDB-lite"/>
    </source>
</evidence>